<gene>
    <name evidence="2" type="ORF">GCM10010347_24970</name>
</gene>
<dbReference type="EMBL" id="BMVP01000003">
    <property type="protein sequence ID" value="GHB53804.1"/>
    <property type="molecule type" value="Genomic_DNA"/>
</dbReference>
<keyword evidence="3" id="KW-1185">Reference proteome</keyword>
<evidence type="ECO:0000256" key="1">
    <source>
        <dbReference type="SAM" id="MobiDB-lite"/>
    </source>
</evidence>
<dbReference type="RefSeq" id="WP_190184116.1">
    <property type="nucleotide sequence ID" value="NZ_BMVP01000003.1"/>
</dbReference>
<comment type="caution">
    <text evidence="2">The sequence shown here is derived from an EMBL/GenBank/DDBJ whole genome shotgun (WGS) entry which is preliminary data.</text>
</comment>
<protein>
    <recommendedName>
        <fullName evidence="4">Ig-like domain-containing protein</fullName>
    </recommendedName>
</protein>
<name>A0ABQ3EVC6_9ACTN</name>
<organism evidence="2 3">
    <name type="scientific">Streptomyces cirratus</name>
    <dbReference type="NCBI Taxonomy" id="68187"/>
    <lineage>
        <taxon>Bacteria</taxon>
        <taxon>Bacillati</taxon>
        <taxon>Actinomycetota</taxon>
        <taxon>Actinomycetes</taxon>
        <taxon>Kitasatosporales</taxon>
        <taxon>Streptomycetaceae</taxon>
        <taxon>Streptomyces</taxon>
    </lineage>
</organism>
<evidence type="ECO:0000313" key="2">
    <source>
        <dbReference type="EMBL" id="GHB53804.1"/>
    </source>
</evidence>
<evidence type="ECO:0008006" key="4">
    <source>
        <dbReference type="Google" id="ProtNLM"/>
    </source>
</evidence>
<accession>A0ABQ3EVC6</accession>
<sequence>MSGPHAPEGDDYSATVLGSHWFSGPPQPQGATRRPEVTQRLDTPATVQGAAPDRVDGPVLRFGPGVTAATPAPFPVTVPAAAPGRRPAQWRRYALAAVVLAGVLAYLGWQRFGPALTVRDVAVTTDPKGPGCDSAADVLAVVRTDGRPGTLTYHWERSDGTRSEQLTERVPSGRTQARLHLLWTFRGVGTYAARAELRLDSPGQRADAVGFTYHCPA</sequence>
<proteinExistence type="predicted"/>
<reference evidence="3" key="1">
    <citation type="journal article" date="2019" name="Int. J. Syst. Evol. Microbiol.">
        <title>The Global Catalogue of Microorganisms (GCM) 10K type strain sequencing project: providing services to taxonomists for standard genome sequencing and annotation.</title>
        <authorList>
            <consortium name="The Broad Institute Genomics Platform"/>
            <consortium name="The Broad Institute Genome Sequencing Center for Infectious Disease"/>
            <person name="Wu L."/>
            <person name="Ma J."/>
        </authorList>
    </citation>
    <scope>NUCLEOTIDE SEQUENCE [LARGE SCALE GENOMIC DNA]</scope>
    <source>
        <strain evidence="3">JCM 4738</strain>
    </source>
</reference>
<evidence type="ECO:0000313" key="3">
    <source>
        <dbReference type="Proteomes" id="UP000642673"/>
    </source>
</evidence>
<dbReference type="Proteomes" id="UP000642673">
    <property type="component" value="Unassembled WGS sequence"/>
</dbReference>
<feature type="region of interest" description="Disordered" evidence="1">
    <location>
        <begin position="1"/>
        <end position="56"/>
    </location>
</feature>